<dbReference type="Proteomes" id="UP000031518">
    <property type="component" value="Unassembled WGS sequence"/>
</dbReference>
<proteinExistence type="inferred from homology"/>
<evidence type="ECO:0000256" key="2">
    <source>
        <dbReference type="ARBA" id="ARBA00009272"/>
    </source>
</evidence>
<keyword evidence="3 4" id="KW-0975">Bacterial flagellum</keyword>
<reference evidence="6 7" key="2">
    <citation type="submission" date="2015-01" db="EMBL/GenBank/DDBJ databases">
        <title>Complete genome sequence of Pyrinomonas methylaliphatogenes type strain K22T.</title>
        <authorList>
            <person name="Lee K.C.Y."/>
            <person name="Power J.F."/>
            <person name="Dunfield P.F."/>
            <person name="Morgan X.C."/>
            <person name="Huttenhower C."/>
            <person name="Stott M.B."/>
        </authorList>
    </citation>
    <scope>NUCLEOTIDE SEQUENCE [LARGE SCALE GENOMIC DNA]</scope>
    <source>
        <strain evidence="6 7">K22</strain>
    </source>
</reference>
<dbReference type="InterPro" id="IPR001624">
    <property type="entry name" value="FliE"/>
</dbReference>
<protein>
    <recommendedName>
        <fullName evidence="4 5">Flagellar hook-basal body complex protein FliE</fullName>
    </recommendedName>
</protein>
<dbReference type="HAMAP" id="MF_00724">
    <property type="entry name" value="FliE"/>
    <property type="match status" value="1"/>
</dbReference>
<dbReference type="NCBIfam" id="TIGR00205">
    <property type="entry name" value="fliE"/>
    <property type="match status" value="1"/>
</dbReference>
<dbReference type="RefSeq" id="WP_060635472.1">
    <property type="nucleotide sequence ID" value="NZ_CBXV010000005.1"/>
</dbReference>
<evidence type="ECO:0000256" key="4">
    <source>
        <dbReference type="HAMAP-Rule" id="MF_00724"/>
    </source>
</evidence>
<keyword evidence="6" id="KW-0282">Flagellum</keyword>
<dbReference type="GO" id="GO:0071973">
    <property type="term" value="P:bacterial-type flagellum-dependent cell motility"/>
    <property type="evidence" value="ECO:0007669"/>
    <property type="project" value="InterPro"/>
</dbReference>
<evidence type="ECO:0000313" key="6">
    <source>
        <dbReference type="EMBL" id="CDM65643.1"/>
    </source>
</evidence>
<keyword evidence="6" id="KW-0966">Cell projection</keyword>
<dbReference type="PANTHER" id="PTHR34653:SF1">
    <property type="entry name" value="FLAGELLAR HOOK-BASAL BODY COMPLEX PROTEIN FLIE"/>
    <property type="match status" value="1"/>
</dbReference>
<reference evidence="6 7" key="1">
    <citation type="submission" date="2013-12" db="EMBL/GenBank/DDBJ databases">
        <authorList>
            <person name="Stott M."/>
        </authorList>
    </citation>
    <scope>NUCLEOTIDE SEQUENCE [LARGE SCALE GENOMIC DNA]</scope>
    <source>
        <strain evidence="6 7">K22</strain>
    </source>
</reference>
<organism evidence="6 7">
    <name type="scientific">Pyrinomonas methylaliphatogenes</name>
    <dbReference type="NCBI Taxonomy" id="454194"/>
    <lineage>
        <taxon>Bacteria</taxon>
        <taxon>Pseudomonadati</taxon>
        <taxon>Acidobacteriota</taxon>
        <taxon>Blastocatellia</taxon>
        <taxon>Blastocatellales</taxon>
        <taxon>Pyrinomonadaceae</taxon>
        <taxon>Pyrinomonas</taxon>
    </lineage>
</organism>
<evidence type="ECO:0000313" key="7">
    <source>
        <dbReference type="Proteomes" id="UP000031518"/>
    </source>
</evidence>
<dbReference type="GO" id="GO:0005198">
    <property type="term" value="F:structural molecule activity"/>
    <property type="evidence" value="ECO:0007669"/>
    <property type="project" value="UniProtKB-UniRule"/>
</dbReference>
<dbReference type="GO" id="GO:0003774">
    <property type="term" value="F:cytoskeletal motor activity"/>
    <property type="evidence" value="ECO:0007669"/>
    <property type="project" value="InterPro"/>
</dbReference>
<comment type="similarity">
    <text evidence="2 4">Belongs to the FliE family.</text>
</comment>
<gene>
    <name evidence="4" type="primary">fliE</name>
    <name evidence="6" type="ORF">PYK22_01648</name>
</gene>
<dbReference type="Pfam" id="PF02049">
    <property type="entry name" value="FliE"/>
    <property type="match status" value="1"/>
</dbReference>
<evidence type="ECO:0000256" key="1">
    <source>
        <dbReference type="ARBA" id="ARBA00004117"/>
    </source>
</evidence>
<accession>A0A0B6WWI4</accession>
<evidence type="ECO:0000256" key="3">
    <source>
        <dbReference type="ARBA" id="ARBA00023143"/>
    </source>
</evidence>
<sequence>MNLNGINLDAPLATSTENPLRVSSAPTSFAEMVRQTIDALDQSQKGAEMEIARAVAGESPDLHQTIIALQAADLNFQFALQVRNKLIGAYEEIMRMQV</sequence>
<dbReference type="GO" id="GO:0009425">
    <property type="term" value="C:bacterial-type flagellum basal body"/>
    <property type="evidence" value="ECO:0007669"/>
    <property type="project" value="UniProtKB-SubCell"/>
</dbReference>
<dbReference type="PRINTS" id="PR01006">
    <property type="entry name" value="FLGHOOKFLIE"/>
</dbReference>
<dbReference type="EMBL" id="CBXV010000005">
    <property type="protein sequence ID" value="CDM65643.1"/>
    <property type="molecule type" value="Genomic_DNA"/>
</dbReference>
<name>A0A0B6WWI4_9BACT</name>
<comment type="subcellular location">
    <subcellularLocation>
        <location evidence="1 4">Bacterial flagellum basal body</location>
    </subcellularLocation>
</comment>
<dbReference type="STRING" id="454194.PYK22_01648"/>
<evidence type="ECO:0000256" key="5">
    <source>
        <dbReference type="NCBIfam" id="TIGR00205"/>
    </source>
</evidence>
<keyword evidence="7" id="KW-1185">Reference proteome</keyword>
<dbReference type="PANTHER" id="PTHR34653">
    <property type="match status" value="1"/>
</dbReference>
<keyword evidence="6" id="KW-0969">Cilium</keyword>
<dbReference type="OrthoDB" id="9812413at2"/>
<dbReference type="AlphaFoldDB" id="A0A0B6WWI4"/>